<evidence type="ECO:0008006" key="3">
    <source>
        <dbReference type="Google" id="ProtNLM"/>
    </source>
</evidence>
<comment type="caution">
    <text evidence="1">The sequence shown here is derived from an EMBL/GenBank/DDBJ whole genome shotgun (WGS) entry which is preliminary data.</text>
</comment>
<dbReference type="AlphaFoldDB" id="A0A229R917"/>
<dbReference type="Proteomes" id="UP000215563">
    <property type="component" value="Unassembled WGS sequence"/>
</dbReference>
<dbReference type="Gene3D" id="3.40.50.150">
    <property type="entry name" value="Vaccinia Virus protein VP39"/>
    <property type="match status" value="1"/>
</dbReference>
<reference evidence="1 2" key="1">
    <citation type="submission" date="2017-07" db="EMBL/GenBank/DDBJ databases">
        <title>Amycolatopsis alba DSM 44262 Genome sequencing and assembly.</title>
        <authorList>
            <person name="Kaur N."/>
            <person name="Mayilraj S."/>
        </authorList>
    </citation>
    <scope>NUCLEOTIDE SEQUENCE [LARGE SCALE GENOMIC DNA]</scope>
    <source>
        <strain evidence="1 2">DSM 44262</strain>
    </source>
</reference>
<accession>A0A229R917</accession>
<dbReference type="InterPro" id="IPR029063">
    <property type="entry name" value="SAM-dependent_MTases_sf"/>
</dbReference>
<keyword evidence="2" id="KW-1185">Reference proteome</keyword>
<sequence>MHVASGAAVPRLIPSEHLAHHEDYSRARFIDALVGGKDHYELDRELAGKVRRALPDGADAAGRLFVEDRRFQLRVCEMMLRRTPVTTFVVCGADQWSVDGDPLHDRIHRTRPDAAVIYAEPEPVILAHALGVYDTAINARSSMVRVVEADIYDPGFLRELYETPHVPLYSGEPIAVLHCATLPFAPAREEGTTADITTGLIDTLPDGSFLALTHLCAPEEPHRAKAAQRAGEELAAQGLGTRPFLPRKDIEALFGDLELFVPNALTQSREPVPCSEWYPPGPFRERYAIDQFNLAGLARKGKPTPIA</sequence>
<gene>
    <name evidence="1" type="ORF">CFP75_39815</name>
</gene>
<proteinExistence type="predicted"/>
<evidence type="ECO:0000313" key="1">
    <source>
        <dbReference type="EMBL" id="OXM43150.1"/>
    </source>
</evidence>
<dbReference type="Pfam" id="PF04672">
    <property type="entry name" value="Methyltransf_19"/>
    <property type="match status" value="1"/>
</dbReference>
<dbReference type="SUPFAM" id="SSF53335">
    <property type="entry name" value="S-adenosyl-L-methionine-dependent methyltransferases"/>
    <property type="match status" value="1"/>
</dbReference>
<protein>
    <recommendedName>
        <fullName evidence="3">Methyltransferase</fullName>
    </recommendedName>
</protein>
<evidence type="ECO:0000313" key="2">
    <source>
        <dbReference type="Proteomes" id="UP000215563"/>
    </source>
</evidence>
<dbReference type="InterPro" id="IPR006764">
    <property type="entry name" value="SAM_dep_MeTrfase_SAV2177_type"/>
</dbReference>
<name>A0A229R917_AMYAL</name>
<dbReference type="EMBL" id="NMQU01000158">
    <property type="protein sequence ID" value="OXM43150.1"/>
    <property type="molecule type" value="Genomic_DNA"/>
</dbReference>
<organism evidence="1 2">
    <name type="scientific">Amycolatopsis alba DSM 44262</name>
    <dbReference type="NCBI Taxonomy" id="1125972"/>
    <lineage>
        <taxon>Bacteria</taxon>
        <taxon>Bacillati</taxon>
        <taxon>Actinomycetota</taxon>
        <taxon>Actinomycetes</taxon>
        <taxon>Pseudonocardiales</taxon>
        <taxon>Pseudonocardiaceae</taxon>
        <taxon>Amycolatopsis</taxon>
    </lineage>
</organism>